<evidence type="ECO:0000256" key="1">
    <source>
        <dbReference type="ARBA" id="ARBA00002286"/>
    </source>
</evidence>
<dbReference type="GO" id="GO:0004803">
    <property type="term" value="F:transposase activity"/>
    <property type="evidence" value="ECO:0007669"/>
    <property type="project" value="InterPro"/>
</dbReference>
<dbReference type="Pfam" id="PF13683">
    <property type="entry name" value="rve_3"/>
    <property type="match status" value="1"/>
</dbReference>
<dbReference type="PROSITE" id="PS50994">
    <property type="entry name" value="INTEGRASE"/>
    <property type="match status" value="1"/>
</dbReference>
<dbReference type="Pfam" id="PF01527">
    <property type="entry name" value="HTH_Tnp_1"/>
    <property type="match status" value="1"/>
</dbReference>
<dbReference type="PANTHER" id="PTHR47515:SF1">
    <property type="entry name" value="BLR2054 PROTEIN"/>
    <property type="match status" value="1"/>
</dbReference>
<evidence type="ECO:0000313" key="3">
    <source>
        <dbReference type="EMBL" id="MBJ7594042.1"/>
    </source>
</evidence>
<dbReference type="InterPro" id="IPR001584">
    <property type="entry name" value="Integrase_cat-core"/>
</dbReference>
<evidence type="ECO:0000259" key="2">
    <source>
        <dbReference type="PROSITE" id="PS50994"/>
    </source>
</evidence>
<dbReference type="PANTHER" id="PTHR47515">
    <property type="entry name" value="LOW CALCIUM RESPONSE LOCUS PROTEIN T"/>
    <property type="match status" value="1"/>
</dbReference>
<dbReference type="Pfam" id="PF13276">
    <property type="entry name" value="HTH_21"/>
    <property type="match status" value="1"/>
</dbReference>
<gene>
    <name evidence="3" type="ORF">JF886_04135</name>
</gene>
<dbReference type="InterPro" id="IPR025948">
    <property type="entry name" value="HTH-like_dom"/>
</dbReference>
<dbReference type="EMBL" id="JAEKNS010000048">
    <property type="protein sequence ID" value="MBJ7594042.1"/>
    <property type="molecule type" value="Genomic_DNA"/>
</dbReference>
<proteinExistence type="predicted"/>
<reference evidence="3 4" key="1">
    <citation type="submission" date="2020-10" db="EMBL/GenBank/DDBJ databases">
        <title>Ca. Dormibacterota MAGs.</title>
        <authorList>
            <person name="Montgomery K."/>
        </authorList>
    </citation>
    <scope>NUCLEOTIDE SEQUENCE [LARGE SCALE GENOMIC DNA]</scope>
    <source>
        <strain evidence="3">SC8812_S17_18</strain>
    </source>
</reference>
<dbReference type="InterPro" id="IPR009057">
    <property type="entry name" value="Homeodomain-like_sf"/>
</dbReference>
<protein>
    <submittedName>
        <fullName evidence="3">IS3 family transposase</fullName>
    </submittedName>
</protein>
<comment type="function">
    <text evidence="1">Involved in the transposition of the insertion sequence.</text>
</comment>
<dbReference type="SUPFAM" id="SSF53098">
    <property type="entry name" value="Ribonuclease H-like"/>
    <property type="match status" value="1"/>
</dbReference>
<dbReference type="NCBIfam" id="NF033516">
    <property type="entry name" value="transpos_IS3"/>
    <property type="match status" value="1"/>
</dbReference>
<organism evidence="3 4">
    <name type="scientific">Candidatus Aeolococcus gillhamiae</name>
    <dbReference type="NCBI Taxonomy" id="3127015"/>
    <lineage>
        <taxon>Bacteria</taxon>
        <taxon>Bacillati</taxon>
        <taxon>Candidatus Dormiibacterota</taxon>
        <taxon>Candidatus Dormibacteria</taxon>
        <taxon>Candidatus Aeolococcales</taxon>
        <taxon>Candidatus Aeolococcaceae</taxon>
        <taxon>Candidatus Aeolococcus</taxon>
    </lineage>
</organism>
<dbReference type="RefSeq" id="WP_337309908.1">
    <property type="nucleotide sequence ID" value="NZ_JAEKNS010000048.1"/>
</dbReference>
<dbReference type="AlphaFoldDB" id="A0A934JS62"/>
<dbReference type="GO" id="GO:0006313">
    <property type="term" value="P:DNA transposition"/>
    <property type="evidence" value="ECO:0007669"/>
    <property type="project" value="InterPro"/>
</dbReference>
<comment type="caution">
    <text evidence="3">The sequence shown here is derived from an EMBL/GenBank/DDBJ whole genome shotgun (WGS) entry which is preliminary data.</text>
</comment>
<dbReference type="GO" id="GO:0015074">
    <property type="term" value="P:DNA integration"/>
    <property type="evidence" value="ECO:0007669"/>
    <property type="project" value="InterPro"/>
</dbReference>
<dbReference type="InterPro" id="IPR036397">
    <property type="entry name" value="RNaseH_sf"/>
</dbReference>
<name>A0A934JS62_9BACT</name>
<dbReference type="InterPro" id="IPR012337">
    <property type="entry name" value="RNaseH-like_sf"/>
</dbReference>
<dbReference type="InterPro" id="IPR002514">
    <property type="entry name" value="Transposase_8"/>
</dbReference>
<evidence type="ECO:0000313" key="4">
    <source>
        <dbReference type="Proteomes" id="UP000606991"/>
    </source>
</evidence>
<accession>A0A934JS62</accession>
<sequence>MKGRKHTAEQVIRKLREGERLAAEGSTVAEVAKTLEISEQTYSRWRNQYGGMKVDDAKELRRLKDENMRLKRVVADLTLDNQMLKEVAPGKLLSPSRRRDAVVHLREVFGVSERRACRVTGQQRTTQRHARRVLAPEEALRARLRQIAQTWPRYGFRRAWALLRMEGWLVNRKRVQRLWREEGLRVPASSVKRRRLGTSTVPAQRLSAQRPNHVWALDFIFDATSDGRPIKALSMCDEFTRENIARRLGRSITADDVTRALDEACAVRGNPECIRCDNGPEFVAMAIRDWCRAHGTDTAYIEPGSPWQNPYVESFNGRLRDELFAREVFDTIMEARMLFDEWCDTYNRHRPHSSLGYLPPAIFAARFNNPELS</sequence>
<dbReference type="SUPFAM" id="SSF46689">
    <property type="entry name" value="Homeodomain-like"/>
    <property type="match status" value="1"/>
</dbReference>
<dbReference type="InterPro" id="IPR048020">
    <property type="entry name" value="Transpos_IS3"/>
</dbReference>
<feature type="domain" description="Integrase catalytic" evidence="2">
    <location>
        <begin position="207"/>
        <end position="367"/>
    </location>
</feature>
<dbReference type="Gene3D" id="3.30.420.10">
    <property type="entry name" value="Ribonuclease H-like superfamily/Ribonuclease H"/>
    <property type="match status" value="1"/>
</dbReference>
<dbReference type="GO" id="GO:0003677">
    <property type="term" value="F:DNA binding"/>
    <property type="evidence" value="ECO:0007669"/>
    <property type="project" value="InterPro"/>
</dbReference>
<dbReference type="Proteomes" id="UP000606991">
    <property type="component" value="Unassembled WGS sequence"/>
</dbReference>